<reference evidence="3" key="1">
    <citation type="journal article" date="2015" name="Nature">
        <title>Complex archaea that bridge the gap between prokaryotes and eukaryotes.</title>
        <authorList>
            <person name="Spang A."/>
            <person name="Saw J.H."/>
            <person name="Jorgensen S.L."/>
            <person name="Zaremba-Niedzwiedzka K."/>
            <person name="Martijn J."/>
            <person name="Lind A.E."/>
            <person name="van Eijk R."/>
            <person name="Schleper C."/>
            <person name="Guy L."/>
            <person name="Ettema T.J."/>
        </authorList>
    </citation>
    <scope>NUCLEOTIDE SEQUENCE</scope>
</reference>
<dbReference type="GO" id="GO:0016491">
    <property type="term" value="F:oxidoreductase activity"/>
    <property type="evidence" value="ECO:0007669"/>
    <property type="project" value="InterPro"/>
</dbReference>
<comment type="caution">
    <text evidence="3">The sequence shown here is derived from an EMBL/GenBank/DDBJ whole genome shotgun (WGS) entry which is preliminary data.</text>
</comment>
<feature type="non-terminal residue" evidence="3">
    <location>
        <position position="1"/>
    </location>
</feature>
<sequence>VQSHVAKVLDLPLHAVEVDVLRLGGAFGGKEDQATAWACLAALAAWCLKKPVKMVLHRQEDMRYTGKRHPYSSDFKIGLTRDGSILAYEVCYYQNAGAAADLSPAILERSLFHATGSYYVPHVRATGISCRTNLPPNTAFRGFGGPQAMFVMEAAIVKAAAALDMKPEQIQRRNLLKDDDLFHYGMRVVNSQARRCFQEAGDRYQIDAWRQRVAEFNAGHTLTKKGLYLMPVCFGISFTTVFLNQAGALVHVYTDGSVSVSTGAVEMGQGVNQRILKAVARVFSIDPARVRIETTNTTRVANASPTAASTGADLNGKAAELACRAILDRLKRVAAEELAGK</sequence>
<dbReference type="InterPro" id="IPR037165">
    <property type="entry name" value="AldOxase/xan_DH_Mopterin-bd_sf"/>
</dbReference>
<feature type="domain" description="Aldehyde oxidase/xanthine dehydrogenase second molybdopterin binding" evidence="2">
    <location>
        <begin position="201"/>
        <end position="337"/>
    </location>
</feature>
<dbReference type="Pfam" id="PF20256">
    <property type="entry name" value="MoCoBD_2"/>
    <property type="match status" value="1"/>
</dbReference>
<feature type="domain" description="Aldehyde oxidase/xanthine dehydrogenase first molybdopterin binding" evidence="1">
    <location>
        <begin position="1"/>
        <end position="175"/>
    </location>
</feature>
<dbReference type="InterPro" id="IPR016208">
    <property type="entry name" value="Ald_Oxase/xanthine_DH-like"/>
</dbReference>
<dbReference type="EMBL" id="LAZR01068063">
    <property type="protein sequence ID" value="KKK50360.1"/>
    <property type="molecule type" value="Genomic_DNA"/>
</dbReference>
<protein>
    <submittedName>
        <fullName evidence="3">Uncharacterized protein</fullName>
    </submittedName>
</protein>
<dbReference type="Gene3D" id="3.30.365.10">
    <property type="entry name" value="Aldehyde oxidase/xanthine dehydrogenase, molybdopterin binding domain"/>
    <property type="match status" value="4"/>
</dbReference>
<dbReference type="PANTHER" id="PTHR45444:SF3">
    <property type="entry name" value="XANTHINE DEHYDROGENASE"/>
    <property type="match status" value="1"/>
</dbReference>
<gene>
    <name evidence="3" type="ORF">LCGC14_3125800</name>
</gene>
<dbReference type="InterPro" id="IPR008274">
    <property type="entry name" value="AldOxase/xan_DH_MoCoBD1"/>
</dbReference>
<accession>A0A0F8WPX8</accession>
<feature type="non-terminal residue" evidence="3">
    <location>
        <position position="341"/>
    </location>
</feature>
<dbReference type="GO" id="GO:0005506">
    <property type="term" value="F:iron ion binding"/>
    <property type="evidence" value="ECO:0007669"/>
    <property type="project" value="InterPro"/>
</dbReference>
<evidence type="ECO:0000259" key="2">
    <source>
        <dbReference type="Pfam" id="PF20256"/>
    </source>
</evidence>
<proteinExistence type="predicted"/>
<dbReference type="PANTHER" id="PTHR45444">
    <property type="entry name" value="XANTHINE DEHYDROGENASE"/>
    <property type="match status" value="1"/>
</dbReference>
<name>A0A0F8WPX8_9ZZZZ</name>
<evidence type="ECO:0000313" key="3">
    <source>
        <dbReference type="EMBL" id="KKK50360.1"/>
    </source>
</evidence>
<organism evidence="3">
    <name type="scientific">marine sediment metagenome</name>
    <dbReference type="NCBI Taxonomy" id="412755"/>
    <lineage>
        <taxon>unclassified sequences</taxon>
        <taxon>metagenomes</taxon>
        <taxon>ecological metagenomes</taxon>
    </lineage>
</organism>
<dbReference type="SUPFAM" id="SSF56003">
    <property type="entry name" value="Molybdenum cofactor-binding domain"/>
    <property type="match status" value="1"/>
</dbReference>
<dbReference type="AlphaFoldDB" id="A0A0F8WPX8"/>
<dbReference type="Pfam" id="PF02738">
    <property type="entry name" value="MoCoBD_1"/>
    <property type="match status" value="1"/>
</dbReference>
<dbReference type="InterPro" id="IPR046867">
    <property type="entry name" value="AldOxase/xan_DH_MoCoBD2"/>
</dbReference>
<evidence type="ECO:0000259" key="1">
    <source>
        <dbReference type="Pfam" id="PF02738"/>
    </source>
</evidence>